<protein>
    <submittedName>
        <fullName evidence="1">Uncharacterized protein</fullName>
    </submittedName>
</protein>
<proteinExistence type="predicted"/>
<organism evidence="1 2">
    <name type="scientific">Actinoplanes campanulatus</name>
    <dbReference type="NCBI Taxonomy" id="113559"/>
    <lineage>
        <taxon>Bacteria</taxon>
        <taxon>Bacillati</taxon>
        <taxon>Actinomycetota</taxon>
        <taxon>Actinomycetes</taxon>
        <taxon>Micromonosporales</taxon>
        <taxon>Micromonosporaceae</taxon>
        <taxon>Actinoplanes</taxon>
    </lineage>
</organism>
<dbReference type="AlphaFoldDB" id="A0A7W5ALR4"/>
<evidence type="ECO:0000313" key="1">
    <source>
        <dbReference type="EMBL" id="MBB3098593.1"/>
    </source>
</evidence>
<dbReference type="EMBL" id="JACHXF010000015">
    <property type="protein sequence ID" value="MBB3098593.1"/>
    <property type="molecule type" value="Genomic_DNA"/>
</dbReference>
<dbReference type="Proteomes" id="UP000590749">
    <property type="component" value="Unassembled WGS sequence"/>
</dbReference>
<name>A0A7W5ALR4_9ACTN</name>
<dbReference type="RefSeq" id="WP_183224666.1">
    <property type="nucleotide sequence ID" value="NZ_BMPW01000017.1"/>
</dbReference>
<reference evidence="1 2" key="1">
    <citation type="submission" date="2020-08" db="EMBL/GenBank/DDBJ databases">
        <title>Genomic Encyclopedia of Type Strains, Phase III (KMG-III): the genomes of soil and plant-associated and newly described type strains.</title>
        <authorList>
            <person name="Whitman W."/>
        </authorList>
    </citation>
    <scope>NUCLEOTIDE SEQUENCE [LARGE SCALE GENOMIC DNA]</scope>
    <source>
        <strain evidence="1 2">CECT 3287</strain>
    </source>
</reference>
<accession>A0A7W5ALR4</accession>
<evidence type="ECO:0000313" key="2">
    <source>
        <dbReference type="Proteomes" id="UP000590749"/>
    </source>
</evidence>
<keyword evidence="2" id="KW-1185">Reference proteome</keyword>
<sequence>MRSPDYTRLAAQLPAVYQDDAVSFAQVDAYLGLADELNHAIVERLEDLPLTLGPDAVLRWPDDLPYDAGADALLAAYLDTYDQVASWASFAFPASWGRDEAGLTRRREYLARSARLWRRRGTPRGFLSWFTLYFGVSTPNLPYLLEHYKAPGAGITGRPYTATLFVPGTTDFAPWGRREEVADFVDRYAPAHVDIRVCFVDPNLFASVVLATPPTLPADPTGPQVTAYAAAVANYQADLNGLLCSVVSVVSHANGIHIYECIDEGRPIDRLDVGLLPTDTPGE</sequence>
<comment type="caution">
    <text evidence="1">The sequence shown here is derived from an EMBL/GenBank/DDBJ whole genome shotgun (WGS) entry which is preliminary data.</text>
</comment>
<gene>
    <name evidence="1" type="ORF">FHR83_006292</name>
</gene>